<dbReference type="AlphaFoldDB" id="A0A090YUG0"/>
<comment type="caution">
    <text evidence="3">The sequence shown here is derived from an EMBL/GenBank/DDBJ whole genome shotgun (WGS) entry which is preliminary data.</text>
</comment>
<dbReference type="SUPFAM" id="SSF55785">
    <property type="entry name" value="PYP-like sensor domain (PAS domain)"/>
    <property type="match status" value="1"/>
</dbReference>
<dbReference type="InterPro" id="IPR001610">
    <property type="entry name" value="PAC"/>
</dbReference>
<protein>
    <submittedName>
        <fullName evidence="3">Sensory box protein</fullName>
    </submittedName>
</protein>
<dbReference type="PANTHER" id="PTHR46663">
    <property type="entry name" value="DIGUANYLATE CYCLASE DGCT-RELATED"/>
    <property type="match status" value="1"/>
</dbReference>
<dbReference type="InterPro" id="IPR035965">
    <property type="entry name" value="PAS-like_dom_sf"/>
</dbReference>
<dbReference type="CDD" id="cd00130">
    <property type="entry name" value="PAS"/>
    <property type="match status" value="1"/>
</dbReference>
<reference evidence="3 4" key="1">
    <citation type="submission" date="2014-04" db="EMBL/GenBank/DDBJ databases">
        <authorList>
            <person name="Bishop-Lilly K.A."/>
            <person name="Broomall S.M."/>
            <person name="Chain P.S."/>
            <person name="Chertkov O."/>
            <person name="Coyne S.R."/>
            <person name="Daligault H.E."/>
            <person name="Davenport K.W."/>
            <person name="Erkkila T."/>
            <person name="Frey K.G."/>
            <person name="Gibbons H.S."/>
            <person name="Gu W."/>
            <person name="Jaissle J."/>
            <person name="Johnson S.L."/>
            <person name="Koroleva G.I."/>
            <person name="Ladner J.T."/>
            <person name="Lo C.-C."/>
            <person name="Minogue T.D."/>
            <person name="Munk C."/>
            <person name="Palacios G.F."/>
            <person name="Redden C.L."/>
            <person name="Rosenzweig C.N."/>
            <person name="Scholz M.B."/>
            <person name="Teshima H."/>
            <person name="Xu Y."/>
        </authorList>
    </citation>
    <scope>NUCLEOTIDE SEQUENCE [LARGE SCALE GENOMIC DNA]</scope>
    <source>
        <strain evidence="3 4">BHP</strain>
    </source>
</reference>
<name>A0A090YUG0_9BACI</name>
<feature type="domain" description="PAC" evidence="2">
    <location>
        <begin position="85"/>
        <end position="137"/>
    </location>
</feature>
<dbReference type="InterPro" id="IPR000700">
    <property type="entry name" value="PAS-assoc_C"/>
</dbReference>
<evidence type="ECO:0000313" key="4">
    <source>
        <dbReference type="Proteomes" id="UP000029389"/>
    </source>
</evidence>
<evidence type="ECO:0000259" key="2">
    <source>
        <dbReference type="PROSITE" id="PS50113"/>
    </source>
</evidence>
<organism evidence="3 4">
    <name type="scientific">Bacillus clarus</name>
    <dbReference type="NCBI Taxonomy" id="2338372"/>
    <lineage>
        <taxon>Bacteria</taxon>
        <taxon>Bacillati</taxon>
        <taxon>Bacillota</taxon>
        <taxon>Bacilli</taxon>
        <taxon>Bacillales</taxon>
        <taxon>Bacillaceae</taxon>
        <taxon>Bacillus</taxon>
        <taxon>Bacillus cereus group</taxon>
    </lineage>
</organism>
<evidence type="ECO:0000313" key="3">
    <source>
        <dbReference type="EMBL" id="KFN01902.1"/>
    </source>
</evidence>
<sequence length="170" mass="20221">MLERRSHASYDSSLQDIKFALDESSIVAITDRNGLITYVNEKFCQISEYKREELLGIDHRILNSGYHPKSFFQGLWKRILSGKVWHGEIRNRAKDGTHYWVKTTIVSFLNERGEPYQFIAIRDDISGRKEMEQRLRLSESRYRELAKSFTVNNNCKRDDCTEKRVWYDLF</sequence>
<dbReference type="PANTHER" id="PTHR46663:SF3">
    <property type="entry name" value="SLL0267 PROTEIN"/>
    <property type="match status" value="1"/>
</dbReference>
<dbReference type="InterPro" id="IPR052163">
    <property type="entry name" value="DGC-Regulatory_Protein"/>
</dbReference>
<dbReference type="PROSITE" id="PS50113">
    <property type="entry name" value="PAC"/>
    <property type="match status" value="1"/>
</dbReference>
<proteinExistence type="predicted"/>
<dbReference type="Proteomes" id="UP000029389">
    <property type="component" value="Unassembled WGS sequence"/>
</dbReference>
<dbReference type="EMBL" id="JMQC01000008">
    <property type="protein sequence ID" value="KFN01902.1"/>
    <property type="molecule type" value="Genomic_DNA"/>
</dbReference>
<dbReference type="InterPro" id="IPR000014">
    <property type="entry name" value="PAS"/>
</dbReference>
<accession>A0A090YUG0</accession>
<evidence type="ECO:0000259" key="1">
    <source>
        <dbReference type="PROSITE" id="PS50112"/>
    </source>
</evidence>
<dbReference type="SMART" id="SM00086">
    <property type="entry name" value="PAC"/>
    <property type="match status" value="1"/>
</dbReference>
<dbReference type="Gene3D" id="3.30.450.20">
    <property type="entry name" value="PAS domain"/>
    <property type="match status" value="1"/>
</dbReference>
<dbReference type="PATRIC" id="fig|1405.8.peg.3243"/>
<dbReference type="NCBIfam" id="TIGR00229">
    <property type="entry name" value="sensory_box"/>
    <property type="match status" value="1"/>
</dbReference>
<dbReference type="PROSITE" id="PS50112">
    <property type="entry name" value="PAS"/>
    <property type="match status" value="1"/>
</dbReference>
<dbReference type="Pfam" id="PF13426">
    <property type="entry name" value="PAS_9"/>
    <property type="match status" value="1"/>
</dbReference>
<feature type="domain" description="PAS" evidence="1">
    <location>
        <begin position="13"/>
        <end position="70"/>
    </location>
</feature>
<gene>
    <name evidence="3" type="ORF">DJ93_3135</name>
</gene>